<proteinExistence type="predicted"/>
<dbReference type="RefSeq" id="WP_276758940.1">
    <property type="nucleotide sequence ID" value="NZ_SSGD01000008.1"/>
</dbReference>
<gene>
    <name evidence="1" type="ORF">E6Q54_01460</name>
</gene>
<sequence length="95" mass="10955">MDELDQKHQQIEQFASMLQKRHKPDVPYDPYNEALLLIDARWKDHADDGQRCRDDAYGDDWARDRSYTNGAAMVLADMALYFAGLVTYDAAKVQS</sequence>
<evidence type="ECO:0000313" key="2">
    <source>
        <dbReference type="Proteomes" id="UP000321797"/>
    </source>
</evidence>
<dbReference type="AlphaFoldDB" id="A0A5C7YF55"/>
<organism evidence="1 2">
    <name type="scientific">Mycolicibacter arupensis</name>
    <dbReference type="NCBI Taxonomy" id="342002"/>
    <lineage>
        <taxon>Bacteria</taxon>
        <taxon>Bacillati</taxon>
        <taxon>Actinomycetota</taxon>
        <taxon>Actinomycetes</taxon>
        <taxon>Mycobacteriales</taxon>
        <taxon>Mycobacteriaceae</taxon>
        <taxon>Mycolicibacter</taxon>
    </lineage>
</organism>
<comment type="caution">
    <text evidence="1">The sequence shown here is derived from an EMBL/GenBank/DDBJ whole genome shotgun (WGS) entry which is preliminary data.</text>
</comment>
<accession>A0A5C7YF55</accession>
<name>A0A5C7YF55_9MYCO</name>
<protein>
    <submittedName>
        <fullName evidence="1">Uncharacterized protein</fullName>
    </submittedName>
</protein>
<dbReference type="Proteomes" id="UP000321797">
    <property type="component" value="Unassembled WGS sequence"/>
</dbReference>
<evidence type="ECO:0000313" key="1">
    <source>
        <dbReference type="EMBL" id="TXI59964.1"/>
    </source>
</evidence>
<dbReference type="EMBL" id="SSGD01000008">
    <property type="protein sequence ID" value="TXI59964.1"/>
    <property type="molecule type" value="Genomic_DNA"/>
</dbReference>
<reference evidence="1 2" key="1">
    <citation type="submission" date="2018-09" db="EMBL/GenBank/DDBJ databases">
        <title>Metagenome Assembled Genomes from an Advanced Water Purification Facility.</title>
        <authorList>
            <person name="Stamps B.W."/>
            <person name="Spear J.R."/>
        </authorList>
    </citation>
    <scope>NUCLEOTIDE SEQUENCE [LARGE SCALE GENOMIC DNA]</scope>
    <source>
        <strain evidence="1">Bin_29_2</strain>
    </source>
</reference>